<dbReference type="InParanoid" id="A0A1V9XH74"/>
<evidence type="ECO:0000256" key="2">
    <source>
        <dbReference type="ARBA" id="ARBA00009190"/>
    </source>
</evidence>
<evidence type="ECO:0000256" key="4">
    <source>
        <dbReference type="ARBA" id="ARBA00022989"/>
    </source>
</evidence>
<dbReference type="EMBL" id="MNPL01011069">
    <property type="protein sequence ID" value="OQR72786.1"/>
    <property type="molecule type" value="Genomic_DNA"/>
</dbReference>
<comment type="caution">
    <text evidence="6">Lacks conserved residue(s) required for the propagation of feature annotation.</text>
</comment>
<dbReference type="PANTHER" id="PTHR12608">
    <property type="entry name" value="TRANSMEMBRANE PROTEIN HTP-1 RELATED"/>
    <property type="match status" value="1"/>
</dbReference>
<evidence type="ECO:0000313" key="8">
    <source>
        <dbReference type="Proteomes" id="UP000192247"/>
    </source>
</evidence>
<feature type="transmembrane region" description="Helical" evidence="6">
    <location>
        <begin position="32"/>
        <end position="53"/>
    </location>
</feature>
<comment type="similarity">
    <text evidence="2 6">Belongs to the GDT1 family.</text>
</comment>
<evidence type="ECO:0000256" key="1">
    <source>
        <dbReference type="ARBA" id="ARBA00004141"/>
    </source>
</evidence>
<sequence length="59" mass="6217">MVIAGTILAHSSCSILAVIAGKFVARKISIKTVTYIGGAIFLVFAFVATSVGYEDKPNR</sequence>
<dbReference type="Proteomes" id="UP000192247">
    <property type="component" value="Unassembled WGS sequence"/>
</dbReference>
<reference evidence="7 8" key="1">
    <citation type="journal article" date="2017" name="Gigascience">
        <title>Draft genome of the honey bee ectoparasitic mite, Tropilaelaps mercedesae, is shaped by the parasitic life history.</title>
        <authorList>
            <person name="Dong X."/>
            <person name="Armstrong S.D."/>
            <person name="Xia D."/>
            <person name="Makepeace B.L."/>
            <person name="Darby A.C."/>
            <person name="Kadowaki T."/>
        </authorList>
    </citation>
    <scope>NUCLEOTIDE SEQUENCE [LARGE SCALE GENOMIC DNA]</scope>
    <source>
        <strain evidence="7">Wuxi-XJTLU</strain>
    </source>
</reference>
<keyword evidence="5 6" id="KW-0472">Membrane</keyword>
<dbReference type="STRING" id="418985.A0A1V9XH74"/>
<keyword evidence="3 6" id="KW-0812">Transmembrane</keyword>
<gene>
    <name evidence="7" type="ORF">BIW11_10162</name>
</gene>
<evidence type="ECO:0000256" key="6">
    <source>
        <dbReference type="RuleBase" id="RU365102"/>
    </source>
</evidence>
<proteinExistence type="inferred from homology"/>
<dbReference type="GO" id="GO:0016020">
    <property type="term" value="C:membrane"/>
    <property type="evidence" value="ECO:0007669"/>
    <property type="project" value="UniProtKB-SubCell"/>
</dbReference>
<dbReference type="GO" id="GO:0046873">
    <property type="term" value="F:metal ion transmembrane transporter activity"/>
    <property type="evidence" value="ECO:0007669"/>
    <property type="project" value="InterPro"/>
</dbReference>
<accession>A0A1V9XH74</accession>
<evidence type="ECO:0000313" key="7">
    <source>
        <dbReference type="EMBL" id="OQR72786.1"/>
    </source>
</evidence>
<organism evidence="7 8">
    <name type="scientific">Tropilaelaps mercedesae</name>
    <dbReference type="NCBI Taxonomy" id="418985"/>
    <lineage>
        <taxon>Eukaryota</taxon>
        <taxon>Metazoa</taxon>
        <taxon>Ecdysozoa</taxon>
        <taxon>Arthropoda</taxon>
        <taxon>Chelicerata</taxon>
        <taxon>Arachnida</taxon>
        <taxon>Acari</taxon>
        <taxon>Parasitiformes</taxon>
        <taxon>Mesostigmata</taxon>
        <taxon>Gamasina</taxon>
        <taxon>Dermanyssoidea</taxon>
        <taxon>Laelapidae</taxon>
        <taxon>Tropilaelaps</taxon>
    </lineage>
</organism>
<evidence type="ECO:0000256" key="5">
    <source>
        <dbReference type="ARBA" id="ARBA00023136"/>
    </source>
</evidence>
<comment type="caution">
    <text evidence="7">The sequence shown here is derived from an EMBL/GenBank/DDBJ whole genome shotgun (WGS) entry which is preliminary data.</text>
</comment>
<dbReference type="AlphaFoldDB" id="A0A1V9XH74"/>
<dbReference type="Pfam" id="PF01169">
    <property type="entry name" value="GDT1"/>
    <property type="match status" value="1"/>
</dbReference>
<keyword evidence="8" id="KW-1185">Reference proteome</keyword>
<keyword evidence="4 6" id="KW-1133">Transmembrane helix</keyword>
<dbReference type="PANTHER" id="PTHR12608:SF1">
    <property type="entry name" value="TRANSMEMBRANE PROTEIN 165"/>
    <property type="match status" value="1"/>
</dbReference>
<dbReference type="OrthoDB" id="442680at2759"/>
<dbReference type="InterPro" id="IPR001727">
    <property type="entry name" value="GDT1-like"/>
</dbReference>
<evidence type="ECO:0000256" key="3">
    <source>
        <dbReference type="ARBA" id="ARBA00022692"/>
    </source>
</evidence>
<name>A0A1V9XH74_9ACAR</name>
<feature type="transmembrane region" description="Helical" evidence="6">
    <location>
        <begin position="6"/>
        <end position="25"/>
    </location>
</feature>
<protein>
    <recommendedName>
        <fullName evidence="6">GDT1 family protein</fullName>
    </recommendedName>
</protein>
<comment type="subcellular location">
    <subcellularLocation>
        <location evidence="1 6">Membrane</location>
        <topology evidence="1 6">Multi-pass membrane protein</topology>
    </subcellularLocation>
</comment>